<feature type="transmembrane region" description="Helical" evidence="1">
    <location>
        <begin position="20"/>
        <end position="41"/>
    </location>
</feature>
<feature type="transmembrane region" description="Helical" evidence="1">
    <location>
        <begin position="184"/>
        <end position="201"/>
    </location>
</feature>
<sequence length="306" mass="31978">MGNEAGIESEHQLPDNNRPIWVPVVATVVSAAIISVISGGLNALFRRIISGPTYTGSDTTWLTVLQTFGYLITAALGVLAAWLLVRFVDHRGIRNLGLNSGWRRGLIGALIGLVVALAASALAILIGHGLGFLSGIELEWIYSGAPASQIISGFAYAALVSILIGIGGNTLWCGYLLRSISARPLIAVVVVAVVPSLVGFTPRPGQGMYSMQLAAWLPSLPAEIGVGLAIVAFAIVFRSVWAAVGVTVGRSLVTYAIPVPVGSPSTAGTLSVSVLAGVLFIIAALIALWVGRRRWQQFAETGPFDV</sequence>
<evidence type="ECO:0000313" key="2">
    <source>
        <dbReference type="EMBL" id="AXE40101.1"/>
    </source>
</evidence>
<feature type="transmembrane region" description="Helical" evidence="1">
    <location>
        <begin position="150"/>
        <end position="172"/>
    </location>
</feature>
<feature type="transmembrane region" description="Helical" evidence="1">
    <location>
        <begin position="270"/>
        <end position="290"/>
    </location>
</feature>
<dbReference type="AlphaFoldDB" id="A0A344UXV3"/>
<feature type="transmembrane region" description="Helical" evidence="1">
    <location>
        <begin position="240"/>
        <end position="258"/>
    </location>
</feature>
<feature type="transmembrane region" description="Helical" evidence="1">
    <location>
        <begin position="106"/>
        <end position="130"/>
    </location>
</feature>
<keyword evidence="1" id="KW-1133">Transmembrane helix</keyword>
<accession>A0A344UXV3</accession>
<feature type="transmembrane region" description="Helical" evidence="1">
    <location>
        <begin position="61"/>
        <end position="85"/>
    </location>
</feature>
<dbReference type="EMBL" id="CP025198">
    <property type="protein sequence ID" value="AXE40101.1"/>
    <property type="molecule type" value="Genomic_DNA"/>
</dbReference>
<evidence type="ECO:0000256" key="1">
    <source>
        <dbReference type="SAM" id="Phobius"/>
    </source>
</evidence>
<dbReference type="Proteomes" id="UP000251995">
    <property type="component" value="Chromosome"/>
</dbReference>
<gene>
    <name evidence="2" type="ORF">JS278_02967</name>
</gene>
<proteinExistence type="predicted"/>
<feature type="transmembrane region" description="Helical" evidence="1">
    <location>
        <begin position="213"/>
        <end position="233"/>
    </location>
</feature>
<protein>
    <submittedName>
        <fullName evidence="2">Uncharacterized protein</fullName>
    </submittedName>
</protein>
<name>A0A344UXV3_9ACTN</name>
<reference evidence="2 3" key="1">
    <citation type="submission" date="2017-12" db="EMBL/GenBank/DDBJ databases">
        <title>The whole genome sequence of the Acidipropionibacterium virtanenii sp. nov. type strain JS278.</title>
        <authorList>
            <person name="Laine P."/>
            <person name="Deptula P."/>
            <person name="Varmanen P."/>
            <person name="Auvinen P."/>
        </authorList>
    </citation>
    <scope>NUCLEOTIDE SEQUENCE [LARGE SCALE GENOMIC DNA]</scope>
    <source>
        <strain evidence="2 3">JS278</strain>
    </source>
</reference>
<organism evidence="2 3">
    <name type="scientific">Acidipropionibacterium virtanenii</name>
    <dbReference type="NCBI Taxonomy" id="2057246"/>
    <lineage>
        <taxon>Bacteria</taxon>
        <taxon>Bacillati</taxon>
        <taxon>Actinomycetota</taxon>
        <taxon>Actinomycetes</taxon>
        <taxon>Propionibacteriales</taxon>
        <taxon>Propionibacteriaceae</taxon>
        <taxon>Acidipropionibacterium</taxon>
    </lineage>
</organism>
<keyword evidence="1" id="KW-0472">Membrane</keyword>
<keyword evidence="1" id="KW-0812">Transmembrane</keyword>
<evidence type="ECO:0000313" key="3">
    <source>
        <dbReference type="Proteomes" id="UP000251995"/>
    </source>
</evidence>
<keyword evidence="3" id="KW-1185">Reference proteome</keyword>
<dbReference type="KEGG" id="acij:JS278_02967"/>